<evidence type="ECO:0000256" key="1">
    <source>
        <dbReference type="SAM" id="Phobius"/>
    </source>
</evidence>
<organism evidence="3 4">
    <name type="scientific">Helicobacter pylori UM037</name>
    <dbReference type="NCBI Taxonomy" id="1321939"/>
    <lineage>
        <taxon>Bacteria</taxon>
        <taxon>Pseudomonadati</taxon>
        <taxon>Campylobacterota</taxon>
        <taxon>Epsilonproteobacteria</taxon>
        <taxon>Campylobacterales</taxon>
        <taxon>Helicobacteraceae</taxon>
        <taxon>Helicobacter</taxon>
    </lineage>
</organism>
<dbReference type="InterPro" id="IPR036409">
    <property type="entry name" value="Aldolase_II/adducin_N_sf"/>
</dbReference>
<dbReference type="AlphaFoldDB" id="A0AB33Z8I2"/>
<dbReference type="InterPro" id="IPR001303">
    <property type="entry name" value="Aldolase_II/adducin_N"/>
</dbReference>
<reference evidence="3 4" key="1">
    <citation type="journal article" date="2013" name="Genome Announc.">
        <title>Multiple genome sequences of Helicobacter pylori strains of diverse disease and antibiotic resistance backgrounds from Malaysia.</title>
        <authorList>
            <person name="Rehvathy V."/>
            <person name="Tan M.H."/>
            <person name="Gunaletchumy S.P."/>
            <person name="Teh X."/>
            <person name="Wang S."/>
            <person name="Baybayan P."/>
            <person name="Singh S."/>
            <person name="Ashby M."/>
            <person name="Kaakoush N.O."/>
            <person name="Mitchell H.M."/>
            <person name="Croft L.J."/>
            <person name="Goh K.L."/>
            <person name="Loke M.F."/>
            <person name="Vadivelu J."/>
        </authorList>
    </citation>
    <scope>NUCLEOTIDE SEQUENCE [LARGE SCALE GENOMIC DNA]</scope>
    <source>
        <strain evidence="3 4">UM037</strain>
    </source>
</reference>
<dbReference type="SUPFAM" id="SSF53639">
    <property type="entry name" value="AraD/HMP-PK domain-like"/>
    <property type="match status" value="1"/>
</dbReference>
<sequence length="273" mass="31880">MFYNETHSLRGIGGVFCDNTLLNPLKIPLTPQDRFFSKVIACLTQALYYFIIYLLLKKLVIMLNMNTHTRVIDSGLIHSLQSISLSMFRKGFFGLYQGSISARIGTNQFVINKRNAVFDQLNENTLLVLHDKIDYRWKEASLDSPIHASVYREFLDAKFIAYARPPYSLAYSLRHNRLLPRDYLGYRSLGEEVTIFNPKDYDSWQERADTEILRQLQESKKYFVFIKGCGIFAYHRELSKLMEVFDLIENSCKVLRLGDLMDYCYNDDPRLSV</sequence>
<dbReference type="EMBL" id="AUSI01000012">
    <property type="protein sequence ID" value="EQK95115.1"/>
    <property type="molecule type" value="Genomic_DNA"/>
</dbReference>
<proteinExistence type="predicted"/>
<protein>
    <recommendedName>
        <fullName evidence="2">Class II aldolase/adducin N-terminal domain-containing protein</fullName>
    </recommendedName>
</protein>
<keyword evidence="1" id="KW-1133">Transmembrane helix</keyword>
<evidence type="ECO:0000259" key="2">
    <source>
        <dbReference type="SMART" id="SM01007"/>
    </source>
</evidence>
<feature type="domain" description="Class II aldolase/adducin N-terminal" evidence="2">
    <location>
        <begin position="78"/>
        <end position="256"/>
    </location>
</feature>
<keyword evidence="1" id="KW-0472">Membrane</keyword>
<accession>A0AB33Z8I2</accession>
<evidence type="ECO:0000313" key="3">
    <source>
        <dbReference type="EMBL" id="EQK95115.1"/>
    </source>
</evidence>
<evidence type="ECO:0000313" key="4">
    <source>
        <dbReference type="Proteomes" id="UP000015893"/>
    </source>
</evidence>
<dbReference type="Gene3D" id="3.40.225.10">
    <property type="entry name" value="Class II aldolase/adducin N-terminal domain"/>
    <property type="match status" value="1"/>
</dbReference>
<comment type="caution">
    <text evidence="3">The sequence shown here is derived from an EMBL/GenBank/DDBJ whole genome shotgun (WGS) entry which is preliminary data.</text>
</comment>
<dbReference type="Proteomes" id="UP000015893">
    <property type="component" value="Unassembled WGS sequence"/>
</dbReference>
<dbReference type="SMART" id="SM01007">
    <property type="entry name" value="Aldolase_II"/>
    <property type="match status" value="1"/>
</dbReference>
<feature type="transmembrane region" description="Helical" evidence="1">
    <location>
        <begin position="35"/>
        <end position="56"/>
    </location>
</feature>
<dbReference type="NCBIfam" id="NF004492">
    <property type="entry name" value="PRK05834.1"/>
    <property type="match status" value="1"/>
</dbReference>
<keyword evidence="1" id="KW-0812">Transmembrane</keyword>
<gene>
    <name evidence="3" type="ORF">N198_00745</name>
</gene>
<name>A0AB33Z8I2_HELPX</name>
<dbReference type="Pfam" id="PF00596">
    <property type="entry name" value="Aldolase_II"/>
    <property type="match status" value="1"/>
</dbReference>